<dbReference type="RefSeq" id="WP_046221594.1">
    <property type="nucleotide sequence ID" value="NZ_JWYV01000015.1"/>
</dbReference>
<dbReference type="AlphaFoldDB" id="A0A0F5V9F9"/>
<dbReference type="PATRIC" id="fig|265726.11.peg.1413"/>
<evidence type="ECO:0000259" key="1">
    <source>
        <dbReference type="Pfam" id="PF06568"/>
    </source>
</evidence>
<comment type="caution">
    <text evidence="2">The sequence shown here is derived from an EMBL/GenBank/DDBJ whole genome shotgun (WGS) entry which is preliminary data.</text>
</comment>
<dbReference type="OrthoDB" id="5588773at2"/>
<name>A0A0F5V9F9_9GAMM</name>
<keyword evidence="3" id="KW-1185">Reference proteome</keyword>
<evidence type="ECO:0000313" key="3">
    <source>
        <dbReference type="Proteomes" id="UP000033633"/>
    </source>
</evidence>
<dbReference type="Proteomes" id="UP000033633">
    <property type="component" value="Unassembled WGS sequence"/>
</dbReference>
<protein>
    <recommendedName>
        <fullName evidence="1">YjiS-like domain-containing protein</fullName>
    </recommendedName>
</protein>
<dbReference type="InterPro" id="IPR009506">
    <property type="entry name" value="YjiS-like"/>
</dbReference>
<dbReference type="EMBL" id="JWYV01000015">
    <property type="protein sequence ID" value="KKC98810.1"/>
    <property type="molecule type" value="Genomic_DNA"/>
</dbReference>
<gene>
    <name evidence="2" type="ORF">KY46_15820</name>
</gene>
<accession>A0A0F5V9F9</accession>
<reference evidence="2 3" key="1">
    <citation type="submission" date="2014-12" db="EMBL/GenBank/DDBJ databases">
        <title>Mercury Reductase activity and rhizosphere competence traits in the genome of root associated Photobacterium halotolerans MELD1.</title>
        <authorList>
            <person name="Mathew D.C."/>
            <person name="Huang C.-C."/>
        </authorList>
    </citation>
    <scope>NUCLEOTIDE SEQUENCE [LARGE SCALE GENOMIC DNA]</scope>
    <source>
        <strain evidence="2 3">MELD1</strain>
    </source>
</reference>
<evidence type="ECO:0000313" key="2">
    <source>
        <dbReference type="EMBL" id="KKC98810.1"/>
    </source>
</evidence>
<feature type="domain" description="YjiS-like" evidence="1">
    <location>
        <begin position="25"/>
        <end position="55"/>
    </location>
</feature>
<proteinExistence type="predicted"/>
<sequence length="70" mass="8145">MGITTEKLAFTGRKDMVSLIKSGFSAYRRWRQRERDLRHLSDLPDYLLDDIGLDRHIVEAELRKALADGK</sequence>
<organism evidence="2 3">
    <name type="scientific">Photobacterium halotolerans</name>
    <dbReference type="NCBI Taxonomy" id="265726"/>
    <lineage>
        <taxon>Bacteria</taxon>
        <taxon>Pseudomonadati</taxon>
        <taxon>Pseudomonadota</taxon>
        <taxon>Gammaproteobacteria</taxon>
        <taxon>Vibrionales</taxon>
        <taxon>Vibrionaceae</taxon>
        <taxon>Photobacterium</taxon>
    </lineage>
</organism>
<dbReference type="Pfam" id="PF06568">
    <property type="entry name" value="YjiS-like"/>
    <property type="match status" value="1"/>
</dbReference>